<name>A0A3R9P8J1_9BACI</name>
<evidence type="ECO:0000256" key="5">
    <source>
        <dbReference type="ARBA" id="ARBA00022960"/>
    </source>
</evidence>
<feature type="transmembrane region" description="Helical" evidence="8">
    <location>
        <begin position="100"/>
        <end position="121"/>
    </location>
</feature>
<accession>A0A3R9P8J1</accession>
<evidence type="ECO:0000256" key="2">
    <source>
        <dbReference type="ARBA" id="ARBA00007776"/>
    </source>
</evidence>
<keyword evidence="10" id="KW-1185">Reference proteome</keyword>
<protein>
    <submittedName>
        <fullName evidence="9">Rod shape-determining protein MreD</fullName>
    </submittedName>
</protein>
<dbReference type="OrthoDB" id="1653857at2"/>
<dbReference type="GO" id="GO:0008360">
    <property type="term" value="P:regulation of cell shape"/>
    <property type="evidence" value="ECO:0007669"/>
    <property type="project" value="UniProtKB-KW"/>
</dbReference>
<evidence type="ECO:0000256" key="3">
    <source>
        <dbReference type="ARBA" id="ARBA00022475"/>
    </source>
</evidence>
<feature type="transmembrane region" description="Helical" evidence="8">
    <location>
        <begin position="6"/>
        <end position="27"/>
    </location>
</feature>
<evidence type="ECO:0000256" key="8">
    <source>
        <dbReference type="SAM" id="Phobius"/>
    </source>
</evidence>
<comment type="similarity">
    <text evidence="2">Belongs to the MreD family.</text>
</comment>
<dbReference type="EMBL" id="RBVX01000013">
    <property type="protein sequence ID" value="RSL32689.1"/>
    <property type="molecule type" value="Genomic_DNA"/>
</dbReference>
<dbReference type="RefSeq" id="WP_125556608.1">
    <property type="nucleotide sequence ID" value="NZ_RBVX01000013.1"/>
</dbReference>
<gene>
    <name evidence="9" type="primary">mreD</name>
    <name evidence="9" type="ORF">D7Z54_14665</name>
</gene>
<dbReference type="AlphaFoldDB" id="A0A3R9P8J1"/>
<feature type="transmembrane region" description="Helical" evidence="8">
    <location>
        <begin position="39"/>
        <end position="63"/>
    </location>
</feature>
<dbReference type="GO" id="GO:0005886">
    <property type="term" value="C:plasma membrane"/>
    <property type="evidence" value="ECO:0007669"/>
    <property type="project" value="UniProtKB-SubCell"/>
</dbReference>
<reference evidence="9 10" key="1">
    <citation type="submission" date="2018-10" db="EMBL/GenBank/DDBJ databases">
        <title>Draft genome sequence of Bacillus salarius IM0101, isolated from a hypersaline soil in Inner Mongolia, China.</title>
        <authorList>
            <person name="Yamprayoonswat W."/>
            <person name="Boonvisut S."/>
            <person name="Jumpathong W."/>
            <person name="Sittihan S."/>
            <person name="Ruangsuj P."/>
            <person name="Wanthongcharoen S."/>
            <person name="Thongpramul N."/>
            <person name="Pimmason S."/>
            <person name="Yu B."/>
            <person name="Yasawong M."/>
        </authorList>
    </citation>
    <scope>NUCLEOTIDE SEQUENCE [LARGE SCALE GENOMIC DNA]</scope>
    <source>
        <strain evidence="9 10">IM0101</strain>
    </source>
</reference>
<feature type="transmembrane region" description="Helical" evidence="8">
    <location>
        <begin position="69"/>
        <end position="88"/>
    </location>
</feature>
<evidence type="ECO:0000313" key="10">
    <source>
        <dbReference type="Proteomes" id="UP000275076"/>
    </source>
</evidence>
<dbReference type="NCBIfam" id="TIGR03426">
    <property type="entry name" value="shape_MreD"/>
    <property type="match status" value="1"/>
</dbReference>
<keyword evidence="5" id="KW-0133">Cell shape</keyword>
<dbReference type="InterPro" id="IPR007227">
    <property type="entry name" value="Cell_shape_determining_MreD"/>
</dbReference>
<evidence type="ECO:0000313" key="9">
    <source>
        <dbReference type="EMBL" id="RSL32689.1"/>
    </source>
</evidence>
<dbReference type="Pfam" id="PF04093">
    <property type="entry name" value="MreD"/>
    <property type="match status" value="1"/>
</dbReference>
<proteinExistence type="inferred from homology"/>
<evidence type="ECO:0000256" key="4">
    <source>
        <dbReference type="ARBA" id="ARBA00022692"/>
    </source>
</evidence>
<keyword evidence="3" id="KW-1003">Cell membrane</keyword>
<evidence type="ECO:0000256" key="1">
    <source>
        <dbReference type="ARBA" id="ARBA00004651"/>
    </source>
</evidence>
<sequence length="174" mass="20412">MIRFGLPLIVFLLFLLEGTWFQIFVPPSPERDIVLVPRFTIIAIVMISIFRGAGSGILYGIAVGLLYDFVYTDLIGVYMFSFGFTAYISSFTFTAVRTNFWWQFLITLGSLFVLEWMTYGLHYVIGYTDILFEDFFMTRMLPSWILNGTAALLLIYPFQRFFHRLRELEELQQR</sequence>
<keyword evidence="6 8" id="KW-1133">Transmembrane helix</keyword>
<dbReference type="Proteomes" id="UP000275076">
    <property type="component" value="Unassembled WGS sequence"/>
</dbReference>
<keyword evidence="4 8" id="KW-0812">Transmembrane</keyword>
<evidence type="ECO:0000256" key="6">
    <source>
        <dbReference type="ARBA" id="ARBA00022989"/>
    </source>
</evidence>
<comment type="caution">
    <text evidence="9">The sequence shown here is derived from an EMBL/GenBank/DDBJ whole genome shotgun (WGS) entry which is preliminary data.</text>
</comment>
<evidence type="ECO:0000256" key="7">
    <source>
        <dbReference type="ARBA" id="ARBA00023136"/>
    </source>
</evidence>
<organism evidence="9 10">
    <name type="scientific">Salibacterium salarium</name>
    <dbReference type="NCBI Taxonomy" id="284579"/>
    <lineage>
        <taxon>Bacteria</taxon>
        <taxon>Bacillati</taxon>
        <taxon>Bacillota</taxon>
        <taxon>Bacilli</taxon>
        <taxon>Bacillales</taxon>
        <taxon>Bacillaceae</taxon>
    </lineage>
</organism>
<comment type="subcellular location">
    <subcellularLocation>
        <location evidence="1">Cell membrane</location>
        <topology evidence="1">Multi-pass membrane protein</topology>
    </subcellularLocation>
</comment>
<feature type="transmembrane region" description="Helical" evidence="8">
    <location>
        <begin position="141"/>
        <end position="158"/>
    </location>
</feature>
<keyword evidence="7 8" id="KW-0472">Membrane</keyword>